<proteinExistence type="predicted"/>
<feature type="domain" description="Peptidase S1" evidence="12">
    <location>
        <begin position="338"/>
        <end position="562"/>
    </location>
</feature>
<dbReference type="PROSITE" id="PS00134">
    <property type="entry name" value="TRYPSIN_HIS"/>
    <property type="match status" value="1"/>
</dbReference>
<dbReference type="SUPFAM" id="SSF49854">
    <property type="entry name" value="Spermadhesin, CUB domain"/>
    <property type="match status" value="1"/>
</dbReference>
<keyword evidence="10" id="KW-0732">Signal</keyword>
<evidence type="ECO:0000256" key="3">
    <source>
        <dbReference type="ARBA" id="ARBA00017161"/>
    </source>
</evidence>
<dbReference type="Proteomes" id="UP000663879">
    <property type="component" value="Unassembled WGS sequence"/>
</dbReference>
<dbReference type="SMART" id="SM00020">
    <property type="entry name" value="Tryp_SPc"/>
    <property type="match status" value="1"/>
</dbReference>
<dbReference type="PRINTS" id="PR00722">
    <property type="entry name" value="CHYMOTRYPSIN"/>
</dbReference>
<dbReference type="InterPro" id="IPR001314">
    <property type="entry name" value="Peptidase_S1A"/>
</dbReference>
<feature type="chain" id="PRO_5032685292" description="Acrosin" evidence="10">
    <location>
        <begin position="23"/>
        <end position="565"/>
    </location>
</feature>
<evidence type="ECO:0000313" key="14">
    <source>
        <dbReference type="Proteomes" id="UP000663879"/>
    </source>
</evidence>
<evidence type="ECO:0000256" key="8">
    <source>
        <dbReference type="PROSITE-ProRule" id="PRU00059"/>
    </source>
</evidence>
<evidence type="ECO:0000256" key="6">
    <source>
        <dbReference type="ARBA" id="ARBA00022825"/>
    </source>
</evidence>
<dbReference type="OrthoDB" id="5918597at2759"/>
<evidence type="ECO:0000256" key="4">
    <source>
        <dbReference type="ARBA" id="ARBA00022670"/>
    </source>
</evidence>
<accession>A0A814LBG2</accession>
<dbReference type="PANTHER" id="PTHR24252:SF8">
    <property type="entry name" value="ACROSIN"/>
    <property type="match status" value="1"/>
</dbReference>
<gene>
    <name evidence="13" type="ORF">OXX778_LOCUS19392</name>
</gene>
<dbReference type="InterPro" id="IPR018114">
    <property type="entry name" value="TRYPSIN_HIS"/>
</dbReference>
<dbReference type="InterPro" id="IPR000859">
    <property type="entry name" value="CUB_dom"/>
</dbReference>
<sequence length="565" mass="62941">MGYRESLIIGLTLFISLNTVYSQQTSCTLQAAVLNPGRNLIGEQANTGFCREWIVGPVTKAQRMIVSFSYVNIDCENDDQLYLYNENKSILLYDHCTQKFNKTTERNYAMASVKYFVARMQTNTNKYLSAIFDLILLDSPSLITLQEHSNIPLIKPPPKQSVEITNEQLCPSNSTIITEMSGTLNSPAFKSGYSYTADCSWIIRAPKNQRIYFVFDFINLGNIPGSELDQYGCSSNFISVASEQKPEEDYRLCQQRRGIKLITTYNNVLIKFVTKSLKDITAGFSIIYKIIKDPSSINPPPLTTNQPTASISVNEVILPSAPKCGHPLKKPLESLARIIGGEEAVPHSWPWQVMVTDGLIMCGATLINSQWLVTAAHCTENINSGPIKAYMGMHNRLRSETSKIVRLIDEIIIHPNYMGRLTQWDFDIALMKLQEPVEFTDEISPICLPAQNENFATLGAKGYVTGWGETQGTGPAYLLRQATITVKKNKECGASSDNMLCAGDKTPELHDSCQGDSGGPFFMKVKSNYFLVGIVSWGYDCNGAGVYTKVSNFVDWIHSVAFNNK</sequence>
<keyword evidence="4 9" id="KW-0645">Protease</keyword>
<dbReference type="GO" id="GO:0006508">
    <property type="term" value="P:proteolysis"/>
    <property type="evidence" value="ECO:0007669"/>
    <property type="project" value="UniProtKB-KW"/>
</dbReference>
<dbReference type="CDD" id="cd00190">
    <property type="entry name" value="Tryp_SPc"/>
    <property type="match status" value="1"/>
</dbReference>
<dbReference type="Pfam" id="PF00431">
    <property type="entry name" value="CUB"/>
    <property type="match status" value="1"/>
</dbReference>
<keyword evidence="14" id="KW-1185">Reference proteome</keyword>
<keyword evidence="5 9" id="KW-0378">Hydrolase</keyword>
<evidence type="ECO:0000259" key="12">
    <source>
        <dbReference type="PROSITE" id="PS50240"/>
    </source>
</evidence>
<feature type="signal peptide" evidence="10">
    <location>
        <begin position="1"/>
        <end position="22"/>
    </location>
</feature>
<evidence type="ECO:0000256" key="2">
    <source>
        <dbReference type="ARBA" id="ARBA00012050"/>
    </source>
</evidence>
<comment type="caution">
    <text evidence="13">The sequence shown here is derived from an EMBL/GenBank/DDBJ whole genome shotgun (WGS) entry which is preliminary data.</text>
</comment>
<evidence type="ECO:0000256" key="5">
    <source>
        <dbReference type="ARBA" id="ARBA00022801"/>
    </source>
</evidence>
<dbReference type="CDD" id="cd00041">
    <property type="entry name" value="CUB"/>
    <property type="match status" value="1"/>
</dbReference>
<dbReference type="AlphaFoldDB" id="A0A814LBG2"/>
<evidence type="ECO:0000256" key="1">
    <source>
        <dbReference type="ARBA" id="ARBA00001656"/>
    </source>
</evidence>
<dbReference type="EC" id="3.4.21.10" evidence="2"/>
<dbReference type="PROSITE" id="PS01180">
    <property type="entry name" value="CUB"/>
    <property type="match status" value="1"/>
</dbReference>
<dbReference type="PANTHER" id="PTHR24252">
    <property type="entry name" value="ACROSIN-RELATED"/>
    <property type="match status" value="1"/>
</dbReference>
<feature type="domain" description="CUB" evidence="11">
    <location>
        <begin position="170"/>
        <end position="291"/>
    </location>
</feature>
<dbReference type="SMART" id="SM00042">
    <property type="entry name" value="CUB"/>
    <property type="match status" value="1"/>
</dbReference>
<evidence type="ECO:0000259" key="11">
    <source>
        <dbReference type="PROSITE" id="PS01180"/>
    </source>
</evidence>
<evidence type="ECO:0000256" key="10">
    <source>
        <dbReference type="SAM" id="SignalP"/>
    </source>
</evidence>
<dbReference type="Gene3D" id="2.40.10.10">
    <property type="entry name" value="Trypsin-like serine proteases"/>
    <property type="match status" value="1"/>
</dbReference>
<dbReference type="SUPFAM" id="SSF50494">
    <property type="entry name" value="Trypsin-like serine proteases"/>
    <property type="match status" value="1"/>
</dbReference>
<evidence type="ECO:0000313" key="13">
    <source>
        <dbReference type="EMBL" id="CAF1063533.1"/>
    </source>
</evidence>
<dbReference type="FunFam" id="2.40.10.10:FF:000003">
    <property type="entry name" value="Transmembrane serine protease 3"/>
    <property type="match status" value="1"/>
</dbReference>
<keyword evidence="7" id="KW-1015">Disulfide bond</keyword>
<dbReference type="PROSITE" id="PS50240">
    <property type="entry name" value="TRYPSIN_DOM"/>
    <property type="match status" value="1"/>
</dbReference>
<keyword evidence="6 9" id="KW-0720">Serine protease</keyword>
<reference evidence="13" key="1">
    <citation type="submission" date="2021-02" db="EMBL/GenBank/DDBJ databases">
        <authorList>
            <person name="Nowell W R."/>
        </authorList>
    </citation>
    <scope>NUCLEOTIDE SEQUENCE</scope>
    <source>
        <strain evidence="13">Ploen Becks lab</strain>
    </source>
</reference>
<dbReference type="InterPro" id="IPR009003">
    <property type="entry name" value="Peptidase_S1_PA"/>
</dbReference>
<dbReference type="EMBL" id="CAJNOC010005835">
    <property type="protein sequence ID" value="CAF1063533.1"/>
    <property type="molecule type" value="Genomic_DNA"/>
</dbReference>
<dbReference type="InterPro" id="IPR035914">
    <property type="entry name" value="Sperma_CUB_dom_sf"/>
</dbReference>
<dbReference type="PROSITE" id="PS00135">
    <property type="entry name" value="TRYPSIN_SER"/>
    <property type="match status" value="1"/>
</dbReference>
<dbReference type="InterPro" id="IPR001254">
    <property type="entry name" value="Trypsin_dom"/>
</dbReference>
<organism evidence="13 14">
    <name type="scientific">Brachionus calyciflorus</name>
    <dbReference type="NCBI Taxonomy" id="104777"/>
    <lineage>
        <taxon>Eukaryota</taxon>
        <taxon>Metazoa</taxon>
        <taxon>Spiralia</taxon>
        <taxon>Gnathifera</taxon>
        <taxon>Rotifera</taxon>
        <taxon>Eurotatoria</taxon>
        <taxon>Monogononta</taxon>
        <taxon>Pseudotrocha</taxon>
        <taxon>Ploima</taxon>
        <taxon>Brachionidae</taxon>
        <taxon>Brachionus</taxon>
    </lineage>
</organism>
<dbReference type="GO" id="GO:0004252">
    <property type="term" value="F:serine-type endopeptidase activity"/>
    <property type="evidence" value="ECO:0007669"/>
    <property type="project" value="InterPro"/>
</dbReference>
<evidence type="ECO:0000256" key="9">
    <source>
        <dbReference type="RuleBase" id="RU363034"/>
    </source>
</evidence>
<dbReference type="Pfam" id="PF00089">
    <property type="entry name" value="Trypsin"/>
    <property type="match status" value="1"/>
</dbReference>
<protein>
    <recommendedName>
        <fullName evidence="3">Acrosin</fullName>
        <ecNumber evidence="2">3.4.21.10</ecNumber>
    </recommendedName>
</protein>
<comment type="caution">
    <text evidence="8">Lacks conserved residue(s) required for the propagation of feature annotation.</text>
</comment>
<dbReference type="Gene3D" id="2.60.120.290">
    <property type="entry name" value="Spermadhesin, CUB domain"/>
    <property type="match status" value="1"/>
</dbReference>
<dbReference type="InterPro" id="IPR033116">
    <property type="entry name" value="TRYPSIN_SER"/>
</dbReference>
<evidence type="ECO:0000256" key="7">
    <source>
        <dbReference type="ARBA" id="ARBA00023157"/>
    </source>
</evidence>
<dbReference type="InterPro" id="IPR043504">
    <property type="entry name" value="Peptidase_S1_PA_chymotrypsin"/>
</dbReference>
<comment type="catalytic activity">
    <reaction evidence="1">
        <text>Preferential cleavage: Arg-|-Xaa, Lys-|-Xaa.</text>
        <dbReference type="EC" id="3.4.21.10"/>
    </reaction>
</comment>
<name>A0A814LBG2_9BILA</name>